<reference evidence="3 4" key="1">
    <citation type="journal article" date="2020" name="Nature">
        <title>Six reference-quality genomes reveal evolution of bat adaptations.</title>
        <authorList>
            <person name="Jebb D."/>
            <person name="Huang Z."/>
            <person name="Pippel M."/>
            <person name="Hughes G.M."/>
            <person name="Lavrichenko K."/>
            <person name="Devanna P."/>
            <person name="Winkler S."/>
            <person name="Jermiin L.S."/>
            <person name="Skirmuntt E.C."/>
            <person name="Katzourakis A."/>
            <person name="Burkitt-Gray L."/>
            <person name="Ray D.A."/>
            <person name="Sullivan K.A.M."/>
            <person name="Roscito J.G."/>
            <person name="Kirilenko B.M."/>
            <person name="Davalos L.M."/>
            <person name="Corthals A.P."/>
            <person name="Power M.L."/>
            <person name="Jones G."/>
            <person name="Ransome R.D."/>
            <person name="Dechmann D.K.N."/>
            <person name="Locatelli A.G."/>
            <person name="Puechmaille S.J."/>
            <person name="Fedrigo O."/>
            <person name="Jarvis E.D."/>
            <person name="Hiller M."/>
            <person name="Vernes S.C."/>
            <person name="Myers E.W."/>
            <person name="Teeling E.C."/>
        </authorList>
    </citation>
    <scope>NUCLEOTIDE SEQUENCE [LARGE SCALE GENOMIC DNA]</scope>
    <source>
        <strain evidence="3">MMolMol1</strain>
        <tissue evidence="3">Muscle</tissue>
    </source>
</reference>
<dbReference type="Proteomes" id="UP000550707">
    <property type="component" value="Unassembled WGS sequence"/>
</dbReference>
<protein>
    <submittedName>
        <fullName evidence="3">Testis expressed basic protein 1</fullName>
    </submittedName>
</protein>
<evidence type="ECO:0000256" key="2">
    <source>
        <dbReference type="SAM" id="Phobius"/>
    </source>
</evidence>
<feature type="compositionally biased region" description="Basic and acidic residues" evidence="1">
    <location>
        <begin position="407"/>
        <end position="429"/>
    </location>
</feature>
<evidence type="ECO:0000313" key="4">
    <source>
        <dbReference type="Proteomes" id="UP000550707"/>
    </source>
</evidence>
<keyword evidence="4" id="KW-1185">Reference proteome</keyword>
<evidence type="ECO:0000313" key="3">
    <source>
        <dbReference type="EMBL" id="KAF6463453.1"/>
    </source>
</evidence>
<feature type="region of interest" description="Disordered" evidence="1">
    <location>
        <begin position="62"/>
        <end position="97"/>
    </location>
</feature>
<evidence type="ECO:0000256" key="1">
    <source>
        <dbReference type="SAM" id="MobiDB-lite"/>
    </source>
</evidence>
<dbReference type="InterPro" id="IPR038754">
    <property type="entry name" value="TSBP1"/>
</dbReference>
<dbReference type="EMBL" id="JACASF010000008">
    <property type="protein sequence ID" value="KAF6463453.1"/>
    <property type="molecule type" value="Genomic_DNA"/>
</dbReference>
<name>A0A7J8GTV1_MOLMO</name>
<keyword evidence="2" id="KW-0812">Transmembrane</keyword>
<feature type="compositionally biased region" description="Basic and acidic residues" evidence="1">
    <location>
        <begin position="241"/>
        <end position="273"/>
    </location>
</feature>
<sequence>MAVLEVTLAVILTLLGLSILAILLTRWIRRKQNEIDLSRYNSEQSASLLDYEDGRGLRYAYSTESDSSYDDQERSKGGCTSSTNSPAPSRSGVGNKSLKGIPGAFSSTAGAIMQFSAPIPGATGPIKLTQKTIVQSPGPIVQYAGSGGPPLAPITISQRTSTIAPVAAVDRSGKITLSPMVIFPGYMDGDLAKQSDPRAPILKSGGTTKSKSSDEENKEALKKEISFVDSDKSLKHKKKSESRAKDIELEKEEIGMEAKVKKSKDQIPKEPNIKVKKSVSKTPQEQESQVEESEDKKPKGPKKKVKESEDKTPQEQESQVEESEDKKPKGPKKKVKESEDKTPQEQESQVEESEDKKPKGPKKKVKESEDKTPQDQESQVEKGEDKKPKGPKKTVKKESEISQGKESQVEGEAKPPKEPKKTVKKKESETPQGKESQCLRSKDTFIHHCPEM</sequence>
<feature type="region of interest" description="Disordered" evidence="1">
    <location>
        <begin position="232"/>
        <end position="452"/>
    </location>
</feature>
<feature type="compositionally biased region" description="Basic and acidic residues" evidence="1">
    <location>
        <begin position="366"/>
        <end position="388"/>
    </location>
</feature>
<feature type="transmembrane region" description="Helical" evidence="2">
    <location>
        <begin position="6"/>
        <end position="24"/>
    </location>
</feature>
<gene>
    <name evidence="3" type="ORF">HJG59_018859</name>
</gene>
<feature type="compositionally biased region" description="Polar residues" evidence="1">
    <location>
        <begin position="78"/>
        <end position="94"/>
    </location>
</feature>
<dbReference type="PANTHER" id="PTHR14368:SF7">
    <property type="entry name" value="TESTIS-EXPRESSED BASIC PROTEIN 1"/>
    <property type="match status" value="1"/>
</dbReference>
<accession>A0A7J8GTV1</accession>
<keyword evidence="2" id="KW-1133">Transmembrane helix</keyword>
<comment type="caution">
    <text evidence="3">The sequence shown here is derived from an EMBL/GenBank/DDBJ whole genome shotgun (WGS) entry which is preliminary data.</text>
</comment>
<keyword evidence="2" id="KW-0472">Membrane</keyword>
<dbReference type="PANTHER" id="PTHR14368">
    <property type="entry name" value="TESTIS-EXPRESSED BASIC PROTEIN 1"/>
    <property type="match status" value="1"/>
</dbReference>
<proteinExistence type="predicted"/>
<organism evidence="3 4">
    <name type="scientific">Molossus molossus</name>
    <name type="common">Pallas' mastiff bat</name>
    <name type="synonym">Vespertilio molossus</name>
    <dbReference type="NCBI Taxonomy" id="27622"/>
    <lineage>
        <taxon>Eukaryota</taxon>
        <taxon>Metazoa</taxon>
        <taxon>Chordata</taxon>
        <taxon>Craniata</taxon>
        <taxon>Vertebrata</taxon>
        <taxon>Euteleostomi</taxon>
        <taxon>Mammalia</taxon>
        <taxon>Eutheria</taxon>
        <taxon>Laurasiatheria</taxon>
        <taxon>Chiroptera</taxon>
        <taxon>Yangochiroptera</taxon>
        <taxon>Molossidae</taxon>
        <taxon>Molossus</taxon>
    </lineage>
</organism>
<feature type="region of interest" description="Disordered" evidence="1">
    <location>
        <begin position="194"/>
        <end position="218"/>
    </location>
</feature>
<dbReference type="InParanoid" id="A0A7J8GTV1"/>
<feature type="compositionally biased region" description="Basic and acidic residues" evidence="1">
    <location>
        <begin position="440"/>
        <end position="452"/>
    </location>
</feature>
<dbReference type="AlphaFoldDB" id="A0A7J8GTV1"/>